<evidence type="ECO:0000313" key="8">
    <source>
        <dbReference type="EMBL" id="KAF2772190.1"/>
    </source>
</evidence>
<evidence type="ECO:0000256" key="1">
    <source>
        <dbReference type="ARBA" id="ARBA00004141"/>
    </source>
</evidence>
<dbReference type="Proteomes" id="UP000799436">
    <property type="component" value="Unassembled WGS sequence"/>
</dbReference>
<keyword evidence="5 6" id="KW-0472">Membrane</keyword>
<dbReference type="PANTHER" id="PTHR43495">
    <property type="entry name" value="GABA PERMEASE"/>
    <property type="match status" value="1"/>
</dbReference>
<accession>A0A6G1LHU5</accession>
<dbReference type="PANTHER" id="PTHR43495:SF5">
    <property type="entry name" value="GAMMA-AMINOBUTYRIC ACID PERMEASE"/>
    <property type="match status" value="1"/>
</dbReference>
<dbReference type="OrthoDB" id="5413484at2759"/>
<feature type="domain" description="Amino acid permease/ SLC12A" evidence="7">
    <location>
        <begin position="44"/>
        <end position="94"/>
    </location>
</feature>
<proteinExistence type="predicted"/>
<feature type="transmembrane region" description="Helical" evidence="6">
    <location>
        <begin position="45"/>
        <end position="67"/>
    </location>
</feature>
<evidence type="ECO:0000256" key="4">
    <source>
        <dbReference type="ARBA" id="ARBA00022989"/>
    </source>
</evidence>
<dbReference type="GO" id="GO:0055085">
    <property type="term" value="P:transmembrane transport"/>
    <property type="evidence" value="ECO:0007669"/>
    <property type="project" value="InterPro"/>
</dbReference>
<protein>
    <recommendedName>
        <fullName evidence="7">Amino acid permease/ SLC12A domain-containing protein</fullName>
    </recommendedName>
</protein>
<name>A0A6G1LHU5_9PEZI</name>
<keyword evidence="9" id="KW-1185">Reference proteome</keyword>
<dbReference type="Pfam" id="PF00324">
    <property type="entry name" value="AA_permease"/>
    <property type="match status" value="1"/>
</dbReference>
<sequence length="116" mass="12290">MDEHKIVSVDVEGSSDIHQYDRGYNVAKNRNKMAFNVGGLKNRHLVMISFGGGVGASIWYGVCSAVADCGPLGALICFLFIGLDVFSVMQALGRCPPSNPFKAPSSSSQAASSTNF</sequence>
<reference evidence="8" key="1">
    <citation type="journal article" date="2020" name="Stud. Mycol.">
        <title>101 Dothideomycetes genomes: a test case for predicting lifestyles and emergence of pathogens.</title>
        <authorList>
            <person name="Haridas S."/>
            <person name="Albert R."/>
            <person name="Binder M."/>
            <person name="Bloem J."/>
            <person name="Labutti K."/>
            <person name="Salamov A."/>
            <person name="Andreopoulos B."/>
            <person name="Baker S."/>
            <person name="Barry K."/>
            <person name="Bills G."/>
            <person name="Bluhm B."/>
            <person name="Cannon C."/>
            <person name="Castanera R."/>
            <person name="Culley D."/>
            <person name="Daum C."/>
            <person name="Ezra D."/>
            <person name="Gonzalez J."/>
            <person name="Henrissat B."/>
            <person name="Kuo A."/>
            <person name="Liang C."/>
            <person name="Lipzen A."/>
            <person name="Lutzoni F."/>
            <person name="Magnuson J."/>
            <person name="Mondo S."/>
            <person name="Nolan M."/>
            <person name="Ohm R."/>
            <person name="Pangilinan J."/>
            <person name="Park H.-J."/>
            <person name="Ramirez L."/>
            <person name="Alfaro M."/>
            <person name="Sun H."/>
            <person name="Tritt A."/>
            <person name="Yoshinaga Y."/>
            <person name="Zwiers L.-H."/>
            <person name="Turgeon B."/>
            <person name="Goodwin S."/>
            <person name="Spatafora J."/>
            <person name="Crous P."/>
            <person name="Grigoriev I."/>
        </authorList>
    </citation>
    <scope>NUCLEOTIDE SEQUENCE</scope>
    <source>
        <strain evidence="8">CBS 116005</strain>
    </source>
</reference>
<evidence type="ECO:0000256" key="6">
    <source>
        <dbReference type="SAM" id="Phobius"/>
    </source>
</evidence>
<gene>
    <name evidence="8" type="ORF">EJ03DRAFT_348991</name>
</gene>
<evidence type="ECO:0000256" key="3">
    <source>
        <dbReference type="ARBA" id="ARBA00022692"/>
    </source>
</evidence>
<dbReference type="EMBL" id="ML995816">
    <property type="protein sequence ID" value="KAF2772190.1"/>
    <property type="molecule type" value="Genomic_DNA"/>
</dbReference>
<evidence type="ECO:0000313" key="9">
    <source>
        <dbReference type="Proteomes" id="UP000799436"/>
    </source>
</evidence>
<keyword evidence="4 6" id="KW-1133">Transmembrane helix</keyword>
<comment type="subcellular location">
    <subcellularLocation>
        <location evidence="1">Membrane</location>
        <topology evidence="1">Multi-pass membrane protein</topology>
    </subcellularLocation>
</comment>
<evidence type="ECO:0000259" key="7">
    <source>
        <dbReference type="Pfam" id="PF00324"/>
    </source>
</evidence>
<dbReference type="AlphaFoldDB" id="A0A6G1LHU5"/>
<keyword evidence="3 6" id="KW-0812">Transmembrane</keyword>
<feature type="transmembrane region" description="Helical" evidence="6">
    <location>
        <begin position="73"/>
        <end position="92"/>
    </location>
</feature>
<evidence type="ECO:0000256" key="2">
    <source>
        <dbReference type="ARBA" id="ARBA00022448"/>
    </source>
</evidence>
<keyword evidence="2" id="KW-0813">Transport</keyword>
<dbReference type="InterPro" id="IPR004841">
    <property type="entry name" value="AA-permease/SLC12A_dom"/>
</dbReference>
<organism evidence="8 9">
    <name type="scientific">Teratosphaeria nubilosa</name>
    <dbReference type="NCBI Taxonomy" id="161662"/>
    <lineage>
        <taxon>Eukaryota</taxon>
        <taxon>Fungi</taxon>
        <taxon>Dikarya</taxon>
        <taxon>Ascomycota</taxon>
        <taxon>Pezizomycotina</taxon>
        <taxon>Dothideomycetes</taxon>
        <taxon>Dothideomycetidae</taxon>
        <taxon>Mycosphaerellales</taxon>
        <taxon>Teratosphaeriaceae</taxon>
        <taxon>Teratosphaeria</taxon>
    </lineage>
</organism>
<dbReference type="GO" id="GO:0016020">
    <property type="term" value="C:membrane"/>
    <property type="evidence" value="ECO:0007669"/>
    <property type="project" value="UniProtKB-SubCell"/>
</dbReference>
<evidence type="ECO:0000256" key="5">
    <source>
        <dbReference type="ARBA" id="ARBA00023136"/>
    </source>
</evidence>